<dbReference type="PROSITE" id="PS51163">
    <property type="entry name" value="YRDC"/>
    <property type="match status" value="1"/>
</dbReference>
<dbReference type="InterPro" id="IPR006070">
    <property type="entry name" value="Sua5-like_dom"/>
</dbReference>
<evidence type="ECO:0000256" key="4">
    <source>
        <dbReference type="ARBA" id="ARBA00015492"/>
    </source>
</evidence>
<sequence length="318" mass="34578">MAEISTDIAKAKALLENNQLIGFPTETVYGLAGNALNEEAVVEIFKVKNRPYFDPLIIHSHSLEKIRTWVEEIPPQALALAEAFWPGPLTLLLEKKDIVPDLTTSGSPKVAVRIPNHALSLQLLASLDFPLAAPSANPFGYISPTTAQHVNDQLGDKIPFILDGGPSQIGIESTIIGFEEDQTIVYRLGGKALEEIERVAGKVQLMPHSSSNPQAPGMLKSHYAPKAKLTLLNDWSEMPAINKQSLGVLGFDQYVPNIPKENQRLLAPHGTLEEAARNLFSALRELDKLPISGIVTCLLPAQGLGRAINDRLKRAAAE</sequence>
<keyword evidence="5 13" id="KW-0963">Cytoplasm</keyword>
<evidence type="ECO:0000256" key="10">
    <source>
        <dbReference type="ARBA" id="ARBA00022840"/>
    </source>
</evidence>
<comment type="subcellular location">
    <subcellularLocation>
        <location evidence="1 13">Cytoplasm</location>
    </subcellularLocation>
</comment>
<evidence type="ECO:0000256" key="7">
    <source>
        <dbReference type="ARBA" id="ARBA00022694"/>
    </source>
</evidence>
<dbReference type="RefSeq" id="WP_320005489.1">
    <property type="nucleotide sequence ID" value="NZ_JAUHJS010000009.1"/>
</dbReference>
<keyword evidence="6 13" id="KW-0808">Transferase</keyword>
<dbReference type="SUPFAM" id="SSF55821">
    <property type="entry name" value="YrdC/RibB"/>
    <property type="match status" value="1"/>
</dbReference>
<dbReference type="Gene3D" id="3.40.50.11030">
    <property type="entry name" value="Threonylcarbamoyl-AMP synthase, C-terminal domain"/>
    <property type="match status" value="1"/>
</dbReference>
<keyword evidence="16" id="KW-1185">Reference proteome</keyword>
<dbReference type="PIRSF" id="PIRSF004930">
    <property type="entry name" value="Tln_factor_SUA5"/>
    <property type="match status" value="1"/>
</dbReference>
<comment type="caution">
    <text evidence="15">The sequence shown here is derived from an EMBL/GenBank/DDBJ whole genome shotgun (WGS) entry which is preliminary data.</text>
</comment>
<protein>
    <recommendedName>
        <fullName evidence="4 13">Threonylcarbamoyl-AMP synthase</fullName>
        <shortName evidence="13">TC-AMP synthase</shortName>
        <ecNumber evidence="3 13">2.7.7.87</ecNumber>
    </recommendedName>
    <alternativeName>
        <fullName evidence="11 13">L-threonylcarbamoyladenylate synthase</fullName>
    </alternativeName>
</protein>
<gene>
    <name evidence="15" type="ORF">QWY31_15680</name>
</gene>
<dbReference type="EMBL" id="JAUHJS010000009">
    <property type="protein sequence ID" value="MDN4166951.1"/>
    <property type="molecule type" value="Genomic_DNA"/>
</dbReference>
<accession>A0ABT8F902</accession>
<dbReference type="EC" id="2.7.7.87" evidence="3 13"/>
<feature type="domain" description="YrdC-like" evidence="14">
    <location>
        <begin position="5"/>
        <end position="191"/>
    </location>
</feature>
<evidence type="ECO:0000256" key="6">
    <source>
        <dbReference type="ARBA" id="ARBA00022679"/>
    </source>
</evidence>
<comment type="function">
    <text evidence="13">Required for the formation of a threonylcarbamoyl group on adenosine at position 37 (t(6)A37) in tRNAs that read codons beginning with adenine.</text>
</comment>
<dbReference type="Pfam" id="PF03481">
    <property type="entry name" value="Sua5_C"/>
    <property type="match status" value="1"/>
</dbReference>
<dbReference type="GO" id="GO:0061710">
    <property type="term" value="F:L-threonylcarbamoyladenylate synthase"/>
    <property type="evidence" value="ECO:0007669"/>
    <property type="project" value="UniProtKB-EC"/>
</dbReference>
<proteinExistence type="inferred from homology"/>
<evidence type="ECO:0000256" key="5">
    <source>
        <dbReference type="ARBA" id="ARBA00022490"/>
    </source>
</evidence>
<comment type="catalytic activity">
    <reaction evidence="12 13">
        <text>L-threonine + hydrogencarbonate + ATP = L-threonylcarbamoyladenylate + diphosphate + H2O</text>
        <dbReference type="Rhea" id="RHEA:36407"/>
        <dbReference type="ChEBI" id="CHEBI:15377"/>
        <dbReference type="ChEBI" id="CHEBI:17544"/>
        <dbReference type="ChEBI" id="CHEBI:30616"/>
        <dbReference type="ChEBI" id="CHEBI:33019"/>
        <dbReference type="ChEBI" id="CHEBI:57926"/>
        <dbReference type="ChEBI" id="CHEBI:73682"/>
        <dbReference type="EC" id="2.7.7.87"/>
    </reaction>
</comment>
<dbReference type="InterPro" id="IPR017945">
    <property type="entry name" value="DHBP_synth_RibB-like_a/b_dom"/>
</dbReference>
<evidence type="ECO:0000256" key="9">
    <source>
        <dbReference type="ARBA" id="ARBA00022741"/>
    </source>
</evidence>
<evidence type="ECO:0000259" key="14">
    <source>
        <dbReference type="PROSITE" id="PS51163"/>
    </source>
</evidence>
<name>A0ABT8F902_9BACT</name>
<evidence type="ECO:0000256" key="1">
    <source>
        <dbReference type="ARBA" id="ARBA00004496"/>
    </source>
</evidence>
<dbReference type="InterPro" id="IPR050156">
    <property type="entry name" value="TC-AMP_synthase_SUA5"/>
</dbReference>
<dbReference type="Proteomes" id="UP001168552">
    <property type="component" value="Unassembled WGS sequence"/>
</dbReference>
<dbReference type="NCBIfam" id="TIGR00057">
    <property type="entry name" value="L-threonylcarbamoyladenylate synthase"/>
    <property type="match status" value="1"/>
</dbReference>
<dbReference type="PANTHER" id="PTHR17490">
    <property type="entry name" value="SUA5"/>
    <property type="match status" value="1"/>
</dbReference>
<evidence type="ECO:0000256" key="3">
    <source>
        <dbReference type="ARBA" id="ARBA00012584"/>
    </source>
</evidence>
<dbReference type="Gene3D" id="3.90.870.10">
    <property type="entry name" value="DHBP synthase"/>
    <property type="match status" value="1"/>
</dbReference>
<evidence type="ECO:0000313" key="16">
    <source>
        <dbReference type="Proteomes" id="UP001168552"/>
    </source>
</evidence>
<reference evidence="15" key="1">
    <citation type="submission" date="2023-06" db="EMBL/GenBank/DDBJ databases">
        <title>Cytophagales bacterium Strain LB-30, isolated from soil.</title>
        <authorList>
            <person name="Liu B."/>
        </authorList>
    </citation>
    <scope>NUCLEOTIDE SEQUENCE</scope>
    <source>
        <strain evidence="15">LB-30</strain>
    </source>
</reference>
<dbReference type="PANTHER" id="PTHR17490:SF16">
    <property type="entry name" value="THREONYLCARBAMOYL-AMP SYNTHASE"/>
    <property type="match status" value="1"/>
</dbReference>
<dbReference type="Pfam" id="PF01300">
    <property type="entry name" value="Sua5_yciO_yrdC"/>
    <property type="match status" value="1"/>
</dbReference>
<evidence type="ECO:0000256" key="12">
    <source>
        <dbReference type="ARBA" id="ARBA00048366"/>
    </source>
</evidence>
<evidence type="ECO:0000313" key="15">
    <source>
        <dbReference type="EMBL" id="MDN4166951.1"/>
    </source>
</evidence>
<dbReference type="InterPro" id="IPR005145">
    <property type="entry name" value="Sua5_C"/>
</dbReference>
<evidence type="ECO:0000256" key="13">
    <source>
        <dbReference type="PIRNR" id="PIRNR004930"/>
    </source>
</evidence>
<evidence type="ECO:0000256" key="2">
    <source>
        <dbReference type="ARBA" id="ARBA00007663"/>
    </source>
</evidence>
<evidence type="ECO:0000256" key="11">
    <source>
        <dbReference type="ARBA" id="ARBA00029774"/>
    </source>
</evidence>
<dbReference type="InterPro" id="IPR010923">
    <property type="entry name" value="T(6)A37_SUA5"/>
</dbReference>
<evidence type="ECO:0000256" key="8">
    <source>
        <dbReference type="ARBA" id="ARBA00022695"/>
    </source>
</evidence>
<keyword evidence="10 13" id="KW-0067">ATP-binding</keyword>
<keyword evidence="8 13" id="KW-0548">Nucleotidyltransferase</keyword>
<organism evidence="15 16">
    <name type="scientific">Shiella aurantiaca</name>
    <dbReference type="NCBI Taxonomy" id="3058365"/>
    <lineage>
        <taxon>Bacteria</taxon>
        <taxon>Pseudomonadati</taxon>
        <taxon>Bacteroidota</taxon>
        <taxon>Cytophagia</taxon>
        <taxon>Cytophagales</taxon>
        <taxon>Shiellaceae</taxon>
        <taxon>Shiella</taxon>
    </lineage>
</organism>
<keyword evidence="9 13" id="KW-0547">Nucleotide-binding</keyword>
<comment type="similarity">
    <text evidence="2 13">Belongs to the SUA5 family.</text>
</comment>
<keyword evidence="7 13" id="KW-0819">tRNA processing</keyword>
<dbReference type="InterPro" id="IPR038385">
    <property type="entry name" value="Sua5/YwlC_C"/>
</dbReference>